<protein>
    <recommendedName>
        <fullName evidence="10">NAD(P)(+)--arginine ADP-ribosyltransferase</fullName>
        <ecNumber evidence="10">2.4.2.31</ecNumber>
    </recommendedName>
    <alternativeName>
        <fullName evidence="10">Mono(ADP-ribosyl)transferase</fullName>
    </alternativeName>
</protein>
<comment type="similarity">
    <text evidence="2 10">Belongs to the Arg-specific ADP-ribosyltransferase family.</text>
</comment>
<evidence type="ECO:0000256" key="3">
    <source>
        <dbReference type="ARBA" id="ARBA00022525"/>
    </source>
</evidence>
<evidence type="ECO:0000256" key="10">
    <source>
        <dbReference type="RuleBase" id="RU361228"/>
    </source>
</evidence>
<dbReference type="EMBL" id="CAJNOI010000081">
    <property type="protein sequence ID" value="CAF1023066.1"/>
    <property type="molecule type" value="Genomic_DNA"/>
</dbReference>
<evidence type="ECO:0000256" key="1">
    <source>
        <dbReference type="ARBA" id="ARBA00004613"/>
    </source>
</evidence>
<dbReference type="EC" id="2.4.2.31" evidence="10"/>
<gene>
    <name evidence="11" type="ORF">BJG266_LOCUS17106</name>
</gene>
<keyword evidence="5 10" id="KW-0328">Glycosyltransferase</keyword>
<sequence>MNRFSDIDLTLKRLPTVYGYRSEKLVSFEKALEPIESQIDKLKSYVKTAKKYCHFPSEDGLTLDESAAVYIYTMEWGETSLYRLLNKALRDENRQNVKIWFSYLKLFDTALDKLPTIKESVWRGVPLDIGKNFTKDQVLTWWTVNSCSSSVKVIENFLGNNKSTLFLIETINGKKVSGYTMYESEDEVVLKIGTKFRVKSDALKLLSQSHIVHLMEIDGNDDGKLLASTMGNLSVTPKPSNLGASSKSFLFFL</sequence>
<evidence type="ECO:0000256" key="5">
    <source>
        <dbReference type="ARBA" id="ARBA00022676"/>
    </source>
</evidence>
<dbReference type="Gene3D" id="3.90.176.10">
    <property type="entry name" value="Toxin ADP-ribosyltransferase, Chain A, domain 1"/>
    <property type="match status" value="1"/>
</dbReference>
<dbReference type="SUPFAM" id="SSF56399">
    <property type="entry name" value="ADP-ribosylation"/>
    <property type="match status" value="1"/>
</dbReference>
<evidence type="ECO:0000256" key="2">
    <source>
        <dbReference type="ARBA" id="ARBA00009558"/>
    </source>
</evidence>
<evidence type="ECO:0000256" key="4">
    <source>
        <dbReference type="ARBA" id="ARBA00022656"/>
    </source>
</evidence>
<keyword evidence="7" id="KW-0548">Nucleotidyltransferase</keyword>
<dbReference type="GO" id="GO:0003950">
    <property type="term" value="F:NAD+ poly-ADP-ribosyltransferase activity"/>
    <property type="evidence" value="ECO:0007669"/>
    <property type="project" value="TreeGrafter"/>
</dbReference>
<keyword evidence="6 10" id="KW-0808">Transferase</keyword>
<proteinExistence type="inferred from homology"/>
<dbReference type="AlphaFoldDB" id="A0A814II59"/>
<dbReference type="PANTHER" id="PTHR10339">
    <property type="entry name" value="ADP-RIBOSYLTRANSFERASE"/>
    <property type="match status" value="1"/>
</dbReference>
<dbReference type="GO" id="GO:0005576">
    <property type="term" value="C:extracellular region"/>
    <property type="evidence" value="ECO:0007669"/>
    <property type="project" value="UniProtKB-SubCell"/>
</dbReference>
<organism evidence="11 12">
    <name type="scientific">Adineta steineri</name>
    <dbReference type="NCBI Taxonomy" id="433720"/>
    <lineage>
        <taxon>Eukaryota</taxon>
        <taxon>Metazoa</taxon>
        <taxon>Spiralia</taxon>
        <taxon>Gnathifera</taxon>
        <taxon>Rotifera</taxon>
        <taxon>Eurotatoria</taxon>
        <taxon>Bdelloidea</taxon>
        <taxon>Adinetida</taxon>
        <taxon>Adinetidae</taxon>
        <taxon>Adineta</taxon>
    </lineage>
</organism>
<evidence type="ECO:0000313" key="11">
    <source>
        <dbReference type="EMBL" id="CAF1023066.1"/>
    </source>
</evidence>
<dbReference type="InterPro" id="IPR050999">
    <property type="entry name" value="ADP-ribosyltransferase_ARG"/>
</dbReference>
<dbReference type="PROSITE" id="PS51996">
    <property type="entry name" value="TR_MART"/>
    <property type="match status" value="1"/>
</dbReference>
<dbReference type="GO" id="GO:0090729">
    <property type="term" value="F:toxin activity"/>
    <property type="evidence" value="ECO:0007669"/>
    <property type="project" value="UniProtKB-KW"/>
</dbReference>
<dbReference type="Proteomes" id="UP000663877">
    <property type="component" value="Unassembled WGS sequence"/>
</dbReference>
<dbReference type="InterPro" id="IPR000768">
    <property type="entry name" value="ART"/>
</dbReference>
<dbReference type="GO" id="GO:0016779">
    <property type="term" value="F:nucleotidyltransferase activity"/>
    <property type="evidence" value="ECO:0007669"/>
    <property type="project" value="UniProtKB-KW"/>
</dbReference>
<reference evidence="11" key="1">
    <citation type="submission" date="2021-02" db="EMBL/GenBank/DDBJ databases">
        <authorList>
            <person name="Nowell W R."/>
        </authorList>
    </citation>
    <scope>NUCLEOTIDE SEQUENCE</scope>
</reference>
<comment type="catalytic activity">
    <reaction evidence="9 10">
        <text>L-arginyl-[protein] + NAD(+) = N(omega)-(ADP-D-ribosyl)-L-arginyl-[protein] + nicotinamide + H(+)</text>
        <dbReference type="Rhea" id="RHEA:19149"/>
        <dbReference type="Rhea" id="RHEA-COMP:10532"/>
        <dbReference type="Rhea" id="RHEA-COMP:15087"/>
        <dbReference type="ChEBI" id="CHEBI:15378"/>
        <dbReference type="ChEBI" id="CHEBI:17154"/>
        <dbReference type="ChEBI" id="CHEBI:29965"/>
        <dbReference type="ChEBI" id="CHEBI:57540"/>
        <dbReference type="ChEBI" id="CHEBI:142554"/>
        <dbReference type="EC" id="2.4.2.31"/>
    </reaction>
</comment>
<keyword evidence="8" id="KW-0843">Virulence</keyword>
<evidence type="ECO:0000256" key="9">
    <source>
        <dbReference type="ARBA" id="ARBA00047597"/>
    </source>
</evidence>
<comment type="subcellular location">
    <subcellularLocation>
        <location evidence="1">Secreted</location>
    </subcellularLocation>
</comment>
<keyword evidence="4" id="KW-0800">Toxin</keyword>
<evidence type="ECO:0000256" key="7">
    <source>
        <dbReference type="ARBA" id="ARBA00022695"/>
    </source>
</evidence>
<accession>A0A814II59</accession>
<evidence type="ECO:0000313" key="12">
    <source>
        <dbReference type="Proteomes" id="UP000663877"/>
    </source>
</evidence>
<evidence type="ECO:0000256" key="6">
    <source>
        <dbReference type="ARBA" id="ARBA00022679"/>
    </source>
</evidence>
<name>A0A814II59_9BILA</name>
<keyword evidence="10" id="KW-0520">NAD</keyword>
<dbReference type="GO" id="GO:0106274">
    <property type="term" value="F:NAD+-protein-arginine ADP-ribosyltransferase activity"/>
    <property type="evidence" value="ECO:0007669"/>
    <property type="project" value="UniProtKB-EC"/>
</dbReference>
<dbReference type="PANTHER" id="PTHR10339:SF25">
    <property type="entry name" value="SECRETED EXOENZYME S"/>
    <property type="match status" value="1"/>
</dbReference>
<evidence type="ECO:0000256" key="8">
    <source>
        <dbReference type="ARBA" id="ARBA00023026"/>
    </source>
</evidence>
<comment type="caution">
    <text evidence="11">The sequence shown here is derived from an EMBL/GenBank/DDBJ whole genome shotgun (WGS) entry which is preliminary data.</text>
</comment>
<keyword evidence="3" id="KW-0964">Secreted</keyword>
<dbReference type="Pfam" id="PF01129">
    <property type="entry name" value="ART"/>
    <property type="match status" value="1"/>
</dbReference>
<keyword evidence="10" id="KW-0521">NADP</keyword>